<dbReference type="EMBL" id="LDXT01000078">
    <property type="protein sequence ID" value="KRT55524.1"/>
    <property type="molecule type" value="Genomic_DNA"/>
</dbReference>
<dbReference type="AlphaFoldDB" id="A0A0T5Z5A0"/>
<keyword evidence="7" id="KW-1185">Reference proteome</keyword>
<evidence type="ECO:0000256" key="3">
    <source>
        <dbReference type="HAMAP-Rule" id="MF_00023"/>
    </source>
</evidence>
<dbReference type="PROSITE" id="PS01317">
    <property type="entry name" value="SSRP"/>
    <property type="match status" value="1"/>
</dbReference>
<dbReference type="Gene3D" id="2.40.280.10">
    <property type="match status" value="1"/>
</dbReference>
<comment type="function">
    <text evidence="3">Required for rescue of stalled ribosomes mediated by trans-translation. Binds to transfer-messenger RNA (tmRNA), required for stable association of tmRNA with ribosomes. tmRNA and SmpB together mimic tRNA shape, replacing the anticodon stem-loop with SmpB. tmRNA is encoded by the ssrA gene; the 2 termini fold to resemble tRNA(Ala) and it encodes a 'tag peptide', a short internal open reading frame. During trans-translation Ala-aminoacylated tmRNA acts like a tRNA, entering the A-site of stalled ribosomes, displacing the stalled mRNA. The ribosome then switches to translate the ORF on the tmRNA; the nascent peptide is terminated with the 'tag peptide' encoded by the tmRNA and targeted for degradation. The ribosome is freed to recommence translation, which seems to be the essential function of trans-translation.</text>
</comment>
<name>A0A0T5Z5A0_9GAMM</name>
<dbReference type="STRING" id="54398.Ga0074115_11962"/>
<accession>A0A0T5Z5A0</accession>
<dbReference type="CDD" id="cd09294">
    <property type="entry name" value="SmpB"/>
    <property type="match status" value="1"/>
</dbReference>
<evidence type="ECO:0000256" key="1">
    <source>
        <dbReference type="ARBA" id="ARBA00022490"/>
    </source>
</evidence>
<dbReference type="Pfam" id="PF01668">
    <property type="entry name" value="SmpB"/>
    <property type="match status" value="1"/>
</dbReference>
<organism evidence="5 6">
    <name type="scientific">endosymbiont of Ridgeia piscesae</name>
    <dbReference type="NCBI Taxonomy" id="54398"/>
    <lineage>
        <taxon>Bacteria</taxon>
        <taxon>Pseudomonadati</taxon>
        <taxon>Pseudomonadota</taxon>
        <taxon>Gammaproteobacteria</taxon>
        <taxon>sulfur-oxidizing symbionts</taxon>
    </lineage>
</organism>
<evidence type="ECO:0000313" key="5">
    <source>
        <dbReference type="EMBL" id="KRT57933.1"/>
    </source>
</evidence>
<evidence type="ECO:0000256" key="2">
    <source>
        <dbReference type="ARBA" id="ARBA00022884"/>
    </source>
</evidence>
<evidence type="ECO:0000313" key="7">
    <source>
        <dbReference type="Proteomes" id="UP000051634"/>
    </source>
</evidence>
<dbReference type="OrthoDB" id="9805462at2"/>
<evidence type="ECO:0000313" key="4">
    <source>
        <dbReference type="EMBL" id="KRT55524.1"/>
    </source>
</evidence>
<comment type="similarity">
    <text evidence="3">Belongs to the SmpB family.</text>
</comment>
<keyword evidence="2 3" id="KW-0694">RNA-binding</keyword>
<dbReference type="GO" id="GO:0005829">
    <property type="term" value="C:cytosol"/>
    <property type="evidence" value="ECO:0007669"/>
    <property type="project" value="TreeGrafter"/>
</dbReference>
<dbReference type="PANTHER" id="PTHR30308:SF2">
    <property type="entry name" value="SSRA-BINDING PROTEIN"/>
    <property type="match status" value="1"/>
</dbReference>
<keyword evidence="1 3" id="KW-0963">Cytoplasm</keyword>
<dbReference type="GO" id="GO:0070930">
    <property type="term" value="P:trans-translation-dependent protein tagging"/>
    <property type="evidence" value="ECO:0007669"/>
    <property type="project" value="TreeGrafter"/>
</dbReference>
<reference evidence="6 7" key="1">
    <citation type="submission" date="2015-11" db="EMBL/GenBank/DDBJ databases">
        <title>The genome of Candidatus Endoriftia persephone in Ridgeia piscesae and population structure of the North Eastern Pacific vestimentiferan symbionts.</title>
        <authorList>
            <person name="Perez M."/>
            <person name="Juniper K.S."/>
        </authorList>
    </citation>
    <scope>NUCLEOTIDE SEQUENCE [LARGE SCALE GENOMIC DNA]</scope>
    <source>
        <strain evidence="5">Ind10</strain>
        <strain evidence="4">Ind11</strain>
    </source>
</reference>
<dbReference type="Proteomes" id="UP000051634">
    <property type="component" value="Unassembled WGS sequence"/>
</dbReference>
<dbReference type="RefSeq" id="WP_005966434.1">
    <property type="nucleotide sequence ID" value="NZ_KQ556897.1"/>
</dbReference>
<dbReference type="GO" id="GO:0003723">
    <property type="term" value="F:RNA binding"/>
    <property type="evidence" value="ECO:0007669"/>
    <property type="project" value="UniProtKB-UniRule"/>
</dbReference>
<dbReference type="HAMAP" id="MF_00023">
    <property type="entry name" value="SmpB"/>
    <property type="match status" value="1"/>
</dbReference>
<comment type="subcellular location">
    <subcellularLocation>
        <location evidence="3">Cytoplasm</location>
    </subcellularLocation>
    <text evidence="3">The tmRNA-SmpB complex associates with stalled 70S ribosomes.</text>
</comment>
<dbReference type="GO" id="GO:0070929">
    <property type="term" value="P:trans-translation"/>
    <property type="evidence" value="ECO:0007669"/>
    <property type="project" value="UniProtKB-UniRule"/>
</dbReference>
<dbReference type="InterPro" id="IPR000037">
    <property type="entry name" value="SsrA-bd_prot"/>
</dbReference>
<sequence>MAKKSKKKSSGNGGSTIALNKKAKHDYFIEERYEAGVALEGWEVKSLRAGRINLTEAYVIINKGEAYLFGANISPLPTASTHIQPNPTRNRKLLLHRTELNKLIGLVERKGFTLVPTAMYWKRGRAKLEVGLGKGKKQHDKRADIKDRDWKRDKERLFKKG</sequence>
<dbReference type="EMBL" id="LMXI01000433">
    <property type="protein sequence ID" value="KRT57933.1"/>
    <property type="molecule type" value="Genomic_DNA"/>
</dbReference>
<dbReference type="PANTHER" id="PTHR30308">
    <property type="entry name" value="TMRNA-BINDING COMPONENT OF TRANS-TRANSLATION TAGGING COMPLEX"/>
    <property type="match status" value="1"/>
</dbReference>
<dbReference type="PATRIC" id="fig|54398.3.peg.2215"/>
<protein>
    <recommendedName>
        <fullName evidence="3">SsrA-binding protein</fullName>
    </recommendedName>
    <alternativeName>
        <fullName evidence="3">Small protein B</fullName>
    </alternativeName>
</protein>
<dbReference type="Proteomes" id="UP000051276">
    <property type="component" value="Unassembled WGS sequence"/>
</dbReference>
<proteinExistence type="inferred from homology"/>
<evidence type="ECO:0000313" key="6">
    <source>
        <dbReference type="Proteomes" id="UP000051276"/>
    </source>
</evidence>
<dbReference type="InterPro" id="IPR020081">
    <property type="entry name" value="SsrA-bd_prot_CS"/>
</dbReference>
<gene>
    <name evidence="3" type="primary">smpB</name>
    <name evidence="4" type="ORF">Ga0074115_11962</name>
    <name evidence="5" type="ORF">Ga0076813_12615</name>
</gene>
<dbReference type="NCBIfam" id="NF003843">
    <property type="entry name" value="PRK05422.1"/>
    <property type="match status" value="1"/>
</dbReference>
<comment type="caution">
    <text evidence="5">The sequence shown here is derived from an EMBL/GenBank/DDBJ whole genome shotgun (WGS) entry which is preliminary data.</text>
</comment>
<dbReference type="NCBIfam" id="TIGR00086">
    <property type="entry name" value="smpB"/>
    <property type="match status" value="1"/>
</dbReference>
<dbReference type="InterPro" id="IPR023620">
    <property type="entry name" value="SmpB"/>
</dbReference>
<dbReference type="SUPFAM" id="SSF74982">
    <property type="entry name" value="Small protein B (SmpB)"/>
    <property type="match status" value="1"/>
</dbReference>